<evidence type="ECO:0000256" key="12">
    <source>
        <dbReference type="RuleBase" id="RU003991"/>
    </source>
</evidence>
<dbReference type="GO" id="GO:0006260">
    <property type="term" value="P:DNA replication"/>
    <property type="evidence" value="ECO:0007669"/>
    <property type="project" value="UniProtKB-KW"/>
</dbReference>
<organism evidence="15 16">
    <name type="scientific">Sedimentisphaera salicampi</name>
    <dbReference type="NCBI Taxonomy" id="1941349"/>
    <lineage>
        <taxon>Bacteria</taxon>
        <taxon>Pseudomonadati</taxon>
        <taxon>Planctomycetota</taxon>
        <taxon>Phycisphaerae</taxon>
        <taxon>Sedimentisphaerales</taxon>
        <taxon>Sedimentisphaeraceae</taxon>
        <taxon>Sedimentisphaera</taxon>
    </lineage>
</organism>
<dbReference type="PANTHER" id="PTHR33516:SF2">
    <property type="entry name" value="LEXA REPRESSOR-RELATED"/>
    <property type="match status" value="1"/>
</dbReference>
<dbReference type="GO" id="GO:0009432">
    <property type="term" value="P:SOS response"/>
    <property type="evidence" value="ECO:0007669"/>
    <property type="project" value="UniProtKB-KW"/>
</dbReference>
<dbReference type="EC" id="3.4.21.88" evidence="15"/>
<dbReference type="GO" id="GO:0006508">
    <property type="term" value="P:proteolysis"/>
    <property type="evidence" value="ECO:0007669"/>
    <property type="project" value="InterPro"/>
</dbReference>
<keyword evidence="5 12" id="KW-0378">Hydrolase</keyword>
<dbReference type="KEGG" id="pbp:STSP1_00848"/>
<dbReference type="GO" id="GO:0045892">
    <property type="term" value="P:negative regulation of DNA-templated transcription"/>
    <property type="evidence" value="ECO:0007669"/>
    <property type="project" value="InterPro"/>
</dbReference>
<keyword evidence="8" id="KW-0238">DNA-binding</keyword>
<dbReference type="SUPFAM" id="SSF51306">
    <property type="entry name" value="LexA/Signal peptidase"/>
    <property type="match status" value="1"/>
</dbReference>
<reference evidence="16" key="1">
    <citation type="submission" date="2017-04" db="EMBL/GenBank/DDBJ databases">
        <title>Comparative genomics and description of representatives of a novel lineage of planctomycetes thriving in anoxic sediments.</title>
        <authorList>
            <person name="Spring S."/>
            <person name="Bunk B."/>
            <person name="Sproer C."/>
        </authorList>
    </citation>
    <scope>NUCLEOTIDE SEQUENCE [LARGE SCALE GENOMIC DNA]</scope>
    <source>
        <strain evidence="16">ST-PulAB-D4</strain>
    </source>
</reference>
<evidence type="ECO:0000256" key="10">
    <source>
        <dbReference type="ARBA" id="ARBA00023204"/>
    </source>
</evidence>
<evidence type="ECO:0000256" key="8">
    <source>
        <dbReference type="ARBA" id="ARBA00023125"/>
    </source>
</evidence>
<keyword evidence="4" id="KW-0227">DNA damage</keyword>
<dbReference type="InterPro" id="IPR006199">
    <property type="entry name" value="LexA_DNA-bd_dom"/>
</dbReference>
<dbReference type="GO" id="GO:0003677">
    <property type="term" value="F:DNA binding"/>
    <property type="evidence" value="ECO:0007669"/>
    <property type="project" value="UniProtKB-KW"/>
</dbReference>
<keyword evidence="16" id="KW-1185">Reference proteome</keyword>
<evidence type="ECO:0000256" key="1">
    <source>
        <dbReference type="ARBA" id="ARBA00007484"/>
    </source>
</evidence>
<sequence length="209" mass="23129">MQLTPVKMNILEIFANFQREKHYSPTMKELAELLGKSRTTVFEHCTALRKKGYLSASQGKVRSLRLTAKAEKLIGEDCSENELDDSNGIPMLGSVAAGFPVEPLEVGEKLSISAQFNTKGTLFALKVSGESMIGDNIFPGDYVICRHTSEAKNGDIVVALVDENEATLKRFYKDKNCIRLEPSNDEYETLRVTNCAVKGVVTGLLRNIH</sequence>
<evidence type="ECO:0000313" key="15">
    <source>
        <dbReference type="EMBL" id="ARN56466.1"/>
    </source>
</evidence>
<dbReference type="EMBL" id="CP021023">
    <property type="protein sequence ID" value="ARN56466.1"/>
    <property type="molecule type" value="Genomic_DNA"/>
</dbReference>
<dbReference type="PANTHER" id="PTHR33516">
    <property type="entry name" value="LEXA REPRESSOR"/>
    <property type="match status" value="1"/>
</dbReference>
<dbReference type="InterPro" id="IPR006200">
    <property type="entry name" value="LexA"/>
</dbReference>
<protein>
    <submittedName>
        <fullName evidence="15">LexA repressor</fullName>
        <ecNumber evidence="15">3.4.21.88</ecNumber>
    </submittedName>
</protein>
<evidence type="ECO:0000256" key="9">
    <source>
        <dbReference type="ARBA" id="ARBA00023163"/>
    </source>
</evidence>
<evidence type="ECO:0000259" key="13">
    <source>
        <dbReference type="Pfam" id="PF00717"/>
    </source>
</evidence>
<dbReference type="Proteomes" id="UP000193334">
    <property type="component" value="Chromosome"/>
</dbReference>
<dbReference type="InterPro" id="IPR036286">
    <property type="entry name" value="LexA/Signal_pep-like_sf"/>
</dbReference>
<feature type="domain" description="LexA repressor DNA-binding" evidence="14">
    <location>
        <begin position="2"/>
        <end position="62"/>
    </location>
</feature>
<dbReference type="Pfam" id="PF00717">
    <property type="entry name" value="Peptidase_S24"/>
    <property type="match status" value="1"/>
</dbReference>
<dbReference type="InterPro" id="IPR036390">
    <property type="entry name" value="WH_DNA-bd_sf"/>
</dbReference>
<evidence type="ECO:0000256" key="7">
    <source>
        <dbReference type="ARBA" id="ARBA00023015"/>
    </source>
</evidence>
<dbReference type="InterPro" id="IPR050077">
    <property type="entry name" value="LexA_repressor"/>
</dbReference>
<keyword evidence="2" id="KW-0678">Repressor</keyword>
<dbReference type="GO" id="GO:0004252">
    <property type="term" value="F:serine-type endopeptidase activity"/>
    <property type="evidence" value="ECO:0007669"/>
    <property type="project" value="UniProtKB-EC"/>
</dbReference>
<dbReference type="CDD" id="cd06529">
    <property type="entry name" value="S24_LexA-like"/>
    <property type="match status" value="1"/>
</dbReference>
<keyword evidence="10" id="KW-0234">DNA repair</keyword>
<dbReference type="InterPro" id="IPR006197">
    <property type="entry name" value="Peptidase_S24_LexA"/>
</dbReference>
<evidence type="ECO:0000256" key="2">
    <source>
        <dbReference type="ARBA" id="ARBA00022491"/>
    </source>
</evidence>
<feature type="domain" description="Peptidase S24/S26A/S26B/S26C" evidence="13">
    <location>
        <begin position="90"/>
        <end position="201"/>
    </location>
</feature>
<dbReference type="InterPro" id="IPR015927">
    <property type="entry name" value="Peptidase_S24_S26A/B/C"/>
</dbReference>
<dbReference type="GO" id="GO:0006281">
    <property type="term" value="P:DNA repair"/>
    <property type="evidence" value="ECO:0007669"/>
    <property type="project" value="UniProtKB-KW"/>
</dbReference>
<dbReference type="STRING" id="1941349.STSP1_00848"/>
<dbReference type="Gene3D" id="2.10.109.10">
    <property type="entry name" value="Umud Fragment, subunit A"/>
    <property type="match status" value="1"/>
</dbReference>
<dbReference type="InterPro" id="IPR039418">
    <property type="entry name" value="LexA-like"/>
</dbReference>
<keyword evidence="3" id="KW-0235">DNA replication</keyword>
<gene>
    <name evidence="15" type="primary">lexA_3</name>
    <name evidence="15" type="ORF">STSP1_00848</name>
</gene>
<proteinExistence type="inferred from homology"/>
<evidence type="ECO:0000256" key="6">
    <source>
        <dbReference type="ARBA" id="ARBA00022813"/>
    </source>
</evidence>
<keyword evidence="9" id="KW-0804">Transcription</keyword>
<evidence type="ECO:0000259" key="14">
    <source>
        <dbReference type="Pfam" id="PF01726"/>
    </source>
</evidence>
<keyword evidence="6 12" id="KW-0068">Autocatalytic cleavage</keyword>
<evidence type="ECO:0000313" key="16">
    <source>
        <dbReference type="Proteomes" id="UP000193334"/>
    </source>
</evidence>
<comment type="similarity">
    <text evidence="1 12">Belongs to the peptidase S24 family.</text>
</comment>
<accession>A0A1W6LL34</accession>
<dbReference type="PRINTS" id="PR00726">
    <property type="entry name" value="LEXASERPTASE"/>
</dbReference>
<dbReference type="AlphaFoldDB" id="A0A1W6LL34"/>
<keyword evidence="7" id="KW-0805">Transcription regulation</keyword>
<dbReference type="SUPFAM" id="SSF46785">
    <property type="entry name" value="Winged helix' DNA-binding domain"/>
    <property type="match status" value="1"/>
</dbReference>
<dbReference type="Pfam" id="PF01726">
    <property type="entry name" value="LexA_DNA_bind"/>
    <property type="match status" value="1"/>
</dbReference>
<dbReference type="InterPro" id="IPR036388">
    <property type="entry name" value="WH-like_DNA-bd_sf"/>
</dbReference>
<name>A0A1W6LL34_9BACT</name>
<evidence type="ECO:0000256" key="11">
    <source>
        <dbReference type="ARBA" id="ARBA00023236"/>
    </source>
</evidence>
<evidence type="ECO:0000256" key="3">
    <source>
        <dbReference type="ARBA" id="ARBA00022705"/>
    </source>
</evidence>
<dbReference type="NCBIfam" id="TIGR00498">
    <property type="entry name" value="lexA"/>
    <property type="match status" value="1"/>
</dbReference>
<evidence type="ECO:0000256" key="5">
    <source>
        <dbReference type="ARBA" id="ARBA00022801"/>
    </source>
</evidence>
<keyword evidence="11" id="KW-0742">SOS response</keyword>
<evidence type="ECO:0000256" key="4">
    <source>
        <dbReference type="ARBA" id="ARBA00022763"/>
    </source>
</evidence>
<dbReference type="Gene3D" id="1.10.10.10">
    <property type="entry name" value="Winged helix-like DNA-binding domain superfamily/Winged helix DNA-binding domain"/>
    <property type="match status" value="1"/>
</dbReference>